<feature type="compositionally biased region" description="Basic and acidic residues" evidence="1">
    <location>
        <begin position="298"/>
        <end position="336"/>
    </location>
</feature>
<feature type="region of interest" description="Disordered" evidence="1">
    <location>
        <begin position="255"/>
        <end position="387"/>
    </location>
</feature>
<evidence type="ECO:0000313" key="2">
    <source>
        <dbReference type="EMBL" id="GBG77857.1"/>
    </source>
</evidence>
<proteinExistence type="predicted"/>
<feature type="compositionally biased region" description="Acidic residues" evidence="1">
    <location>
        <begin position="1255"/>
        <end position="1265"/>
    </location>
</feature>
<dbReference type="Proteomes" id="UP000265515">
    <property type="component" value="Unassembled WGS sequence"/>
</dbReference>
<reference evidence="2 3" key="1">
    <citation type="journal article" date="2018" name="Cell">
        <title>The Chara Genome: Secondary Complexity and Implications for Plant Terrestrialization.</title>
        <authorList>
            <person name="Nishiyama T."/>
            <person name="Sakayama H."/>
            <person name="Vries J.D."/>
            <person name="Buschmann H."/>
            <person name="Saint-Marcoux D."/>
            <person name="Ullrich K.K."/>
            <person name="Haas F.B."/>
            <person name="Vanderstraeten L."/>
            <person name="Becker D."/>
            <person name="Lang D."/>
            <person name="Vosolsobe S."/>
            <person name="Rombauts S."/>
            <person name="Wilhelmsson P.K.I."/>
            <person name="Janitza P."/>
            <person name="Kern R."/>
            <person name="Heyl A."/>
            <person name="Rumpler F."/>
            <person name="Villalobos L.I.A.C."/>
            <person name="Clay J.M."/>
            <person name="Skokan R."/>
            <person name="Toyoda A."/>
            <person name="Suzuki Y."/>
            <person name="Kagoshima H."/>
            <person name="Schijlen E."/>
            <person name="Tajeshwar N."/>
            <person name="Catarino B."/>
            <person name="Hetherington A.J."/>
            <person name="Saltykova A."/>
            <person name="Bonnot C."/>
            <person name="Breuninger H."/>
            <person name="Symeonidi A."/>
            <person name="Radhakrishnan G.V."/>
            <person name="Van Nieuwerburgh F."/>
            <person name="Deforce D."/>
            <person name="Chang C."/>
            <person name="Karol K.G."/>
            <person name="Hedrich R."/>
            <person name="Ulvskov P."/>
            <person name="Glockner G."/>
            <person name="Delwiche C.F."/>
            <person name="Petrasek J."/>
            <person name="Van de Peer Y."/>
            <person name="Friml J."/>
            <person name="Beilby M."/>
            <person name="Dolan L."/>
            <person name="Kohara Y."/>
            <person name="Sugano S."/>
            <person name="Fujiyama A."/>
            <person name="Delaux P.-M."/>
            <person name="Quint M."/>
            <person name="TheiBen G."/>
            <person name="Hagemann M."/>
            <person name="Harholt J."/>
            <person name="Dunand C."/>
            <person name="Zachgo S."/>
            <person name="Langdale J."/>
            <person name="Maumus F."/>
            <person name="Straeten D.V.D."/>
            <person name="Gould S.B."/>
            <person name="Rensing S.A."/>
        </authorList>
    </citation>
    <scope>NUCLEOTIDE SEQUENCE [LARGE SCALE GENOMIC DNA]</scope>
    <source>
        <strain evidence="2 3">S276</strain>
    </source>
</reference>
<name>A0A388L6D7_CHABU</name>
<feature type="compositionally biased region" description="Polar residues" evidence="1">
    <location>
        <begin position="169"/>
        <end position="188"/>
    </location>
</feature>
<feature type="compositionally biased region" description="Basic and acidic residues" evidence="1">
    <location>
        <begin position="148"/>
        <end position="163"/>
    </location>
</feature>
<feature type="compositionally biased region" description="Acidic residues" evidence="1">
    <location>
        <begin position="338"/>
        <end position="358"/>
    </location>
</feature>
<evidence type="ECO:0000256" key="1">
    <source>
        <dbReference type="SAM" id="MobiDB-lite"/>
    </source>
</evidence>
<keyword evidence="3" id="KW-1185">Reference proteome</keyword>
<dbReference type="EMBL" id="BFEA01000279">
    <property type="protein sequence ID" value="GBG77857.1"/>
    <property type="molecule type" value="Genomic_DNA"/>
</dbReference>
<organism evidence="2 3">
    <name type="scientific">Chara braunii</name>
    <name type="common">Braun's stonewort</name>
    <dbReference type="NCBI Taxonomy" id="69332"/>
    <lineage>
        <taxon>Eukaryota</taxon>
        <taxon>Viridiplantae</taxon>
        <taxon>Streptophyta</taxon>
        <taxon>Charophyceae</taxon>
        <taxon>Charales</taxon>
        <taxon>Characeae</taxon>
        <taxon>Chara</taxon>
    </lineage>
</organism>
<feature type="region of interest" description="Disordered" evidence="1">
    <location>
        <begin position="413"/>
        <end position="461"/>
    </location>
</feature>
<feature type="region of interest" description="Disordered" evidence="1">
    <location>
        <begin position="121"/>
        <end position="222"/>
    </location>
</feature>
<feature type="compositionally biased region" description="Polar residues" evidence="1">
    <location>
        <begin position="1355"/>
        <end position="1365"/>
    </location>
</feature>
<comment type="caution">
    <text evidence="2">The sequence shown here is derived from an EMBL/GenBank/DDBJ whole genome shotgun (WGS) entry which is preliminary data.</text>
</comment>
<dbReference type="Gramene" id="GBG77857">
    <property type="protein sequence ID" value="GBG77857"/>
    <property type="gene ID" value="CBR_g25788"/>
</dbReference>
<accession>A0A388L6D7</accession>
<feature type="compositionally biased region" description="Basic and acidic residues" evidence="1">
    <location>
        <begin position="255"/>
        <end position="276"/>
    </location>
</feature>
<protein>
    <submittedName>
        <fullName evidence="2">Uncharacterized protein</fullName>
    </submittedName>
</protein>
<feature type="compositionally biased region" description="Acidic residues" evidence="1">
    <location>
        <begin position="283"/>
        <end position="297"/>
    </location>
</feature>
<sequence>MYRDREWPLDWVRGLHEAGCGAAVFLKTATGDDWFCVGGIIKSEDERADGHGRKFRRFFLTTVYDEQGVDHAKVDHKVSLDYNLFKGYGGKAITIKAFDVSPKEDRSVLTMLGPVKFLAKTNGYRRSGNSPTVQAEHRMSSTLVPFDTPDKDLPGIAKKERQRTPHCFPTQQTSAGGSWRLNKQTQPRHQPDEGARGPPVEMTHQMECAGPSQPSTQQDEGTPVITYRRKALTTGPSAARQKDYGGASGRAALREISEGSDKETEDDPGIRVDRHPQGNHAVDDEECGVEEDDVEEEKNEREREGEDREESMHDCEDGESRQYDEGDYGGDGKNDDAYPGDDEDGGQEGSADVEVDEGTGDRSEGIVHKRKRRSSISPTATTDKRAAKRLTVAASREALRGFEEAVVENVKNRKGKAPTRTTKAEKRPLKRKQMVGEGDSGEDAEGVAPRAPSEHTQPSADTCYDAINTTRCFFLELDEDGFAKKNREHIQVDVTKILPILEGDILFNHRTFNETQITPNEFDVALAHTYHWYAVAGQHTAEAKNRLIKDKSPAEKVYDLRFYSDVRVVYFDDDTKRGYPYVSSFDNTREERSIPRSFSSSVQQIRRFRDKRNDQIRPPGTVSPNDVEGMKWKKKWEAFMNTACKMTPDSGLMNSSLENDYCKDWTNKMRGYMNLAQCGETVWPLVDKFFDMYEKKLLPRIDDVRYVNLPGKVEGRLPGQYFLKDNSGKKVLYHCIKARKGPHGATVSIPDLTPSMFKLFGDMTAREKQVVLHHMMHGDVIVTSRTVPRGRCNMADLVKYTRRERYMVCMFNYILFKVEGRSKQEWNAYFFIVYTTILERYSKNGLTDKKWTEERDRILDDKVRKVPRRLAGPDEIDGGNGAGLEATRTMYKETPFHLNCFIYEAIDCLDDLRAEVNRISSNARHIFWEVGKRITTILPFEIEPKGVLTDNEEVVGTASGMKIRPIILDMSTSQKCVLWDDDAFSELHAFLMTCCGENWALIIFAPMKHHKQVMQSVYKWDDVEVLTGSWYRHYTPSTTVNKYGNIAVRYIDMMAIVLHAENGNFNNITVAPKLRAELTNFNIEEGEFVKCSKDSFIREDDDVMLLGRAHAGLIWELARAGHHVFTCGDTTKKLTYLSKFLDFYVKDPRNRCRFEKPQVEHRKERDIYYKLRRKREKVWAYLFGDAPQSAVDNDYVIRKSELEIAMNEYHGSHMGAFHMFVARCEHLYFNIKKRALSGRDYADLARKADNFNNIDYDEDTSDSDLDVPSRAARGAAERASGEEPQGSTNGPAEKASSSMRATRASEGNVETRMTGRGERNGVPTNAVGASEGIVNSQGNTGGGENGCAMAPPTAGPSSTYAPQAEQRTLTSMDTDEDKELDMTALTPKLVPGRPLPQGFAPDPSVPYLLQDKYKESLEEDWDHHIIWHEGVFESCVFAGKWQMAVKTSDRGWVAKEKKDAAIWHSVTETQIYWRVLKENISASEEAIAAKAKALFEHLRANKKLEFSTKFYDLASSVSYGSINCKIELASAVQGIDSINSLKTQDVIASNTIIAIARGDPACETDTRANAGHVQDEQQRACA</sequence>
<gene>
    <name evidence="2" type="ORF">CBR_g25788</name>
</gene>
<feature type="compositionally biased region" description="Polar residues" evidence="1">
    <location>
        <begin position="1285"/>
        <end position="1300"/>
    </location>
</feature>
<evidence type="ECO:0000313" key="3">
    <source>
        <dbReference type="Proteomes" id="UP000265515"/>
    </source>
</evidence>
<feature type="region of interest" description="Disordered" evidence="1">
    <location>
        <begin position="231"/>
        <end position="250"/>
    </location>
</feature>
<feature type="region of interest" description="Disordered" evidence="1">
    <location>
        <begin position="1253"/>
        <end position="1365"/>
    </location>
</feature>